<feature type="compositionally biased region" description="Polar residues" evidence="2">
    <location>
        <begin position="48"/>
        <end position="57"/>
    </location>
</feature>
<dbReference type="Proteomes" id="UP000235371">
    <property type="component" value="Unassembled WGS sequence"/>
</dbReference>
<keyword evidence="6" id="KW-1185">Reference proteome</keyword>
<feature type="region of interest" description="Disordered" evidence="2">
    <location>
        <begin position="1"/>
        <end position="73"/>
    </location>
</feature>
<feature type="compositionally biased region" description="Basic and acidic residues" evidence="2">
    <location>
        <begin position="11"/>
        <end position="21"/>
    </location>
</feature>
<keyword evidence="1" id="KW-0677">Repeat</keyword>
<dbReference type="InterPro" id="IPR001680">
    <property type="entry name" value="WD40_rpt"/>
</dbReference>
<dbReference type="SMART" id="SM00320">
    <property type="entry name" value="WD40"/>
    <property type="match status" value="4"/>
</dbReference>
<dbReference type="Pfam" id="PF22939">
    <property type="entry name" value="WHD_GPIID"/>
    <property type="match status" value="1"/>
</dbReference>
<dbReference type="Gene3D" id="3.40.50.1820">
    <property type="entry name" value="alpha/beta hydrolase"/>
    <property type="match status" value="1"/>
</dbReference>
<dbReference type="EMBL" id="KZ613847">
    <property type="protein sequence ID" value="PMD56709.1"/>
    <property type="molecule type" value="Genomic_DNA"/>
</dbReference>
<proteinExistence type="predicted"/>
<evidence type="ECO:0000256" key="1">
    <source>
        <dbReference type="ARBA" id="ARBA00022737"/>
    </source>
</evidence>
<evidence type="ECO:0000313" key="5">
    <source>
        <dbReference type="EMBL" id="PMD56709.1"/>
    </source>
</evidence>
<evidence type="ECO:0000313" key="6">
    <source>
        <dbReference type="Proteomes" id="UP000235371"/>
    </source>
</evidence>
<dbReference type="SUPFAM" id="SSF52540">
    <property type="entry name" value="P-loop containing nucleoside triphosphate hydrolases"/>
    <property type="match status" value="1"/>
</dbReference>
<accession>A0A2J6T129</accession>
<dbReference type="InterPro" id="IPR056884">
    <property type="entry name" value="NPHP3-like_N"/>
</dbReference>
<dbReference type="SUPFAM" id="SSF50978">
    <property type="entry name" value="WD40 repeat-like"/>
    <property type="match status" value="1"/>
</dbReference>
<dbReference type="OrthoDB" id="194358at2759"/>
<dbReference type="InterPro" id="IPR036322">
    <property type="entry name" value="WD40_repeat_dom_sf"/>
</dbReference>
<sequence>MFRKLVRLGKKRGDEAHEPRFHQSAPESSKPNFGSSDTSLEEHIESISLRTNTSAAESQHPHENSQPETGPLGLNVVYTPENGHKADIVFLHGLGGTSRMTWSKDKDPDLFWPLTFLPLEPDICLARILTFGYNASVHRAGNVGTSILDFAKGLLFDLKYAKDEQKEDLNMGSVPLIFVVHSMGGLIVKEAYMQGQNDPEYESIIKAISAIAFLATPHRGTELANILNRILQSAMVTNSKQYISDLAKNSFTLQKLNEQFRHIAPKLDIVSLYETRPTSIGLKNARVMILEKDSSVLGYPGETSKALDADHHGVCKYDSPRDPNYITIRNVLKSIISKIISSTANKRPPTTRRESHDLKSLLAITELPGVDYSFFRDQWVHGTSDWILQDKKYLDWVHDPGPSPRLLWINGGPASGKSVISSFIINDLVEQGASVQYFFVRFGYQKKRCLSLVLRSIAYQIAQTWPDFSHKITELKGEGFEFETADQRTIWERIFKLILFNMEEQREPLYWIIDGLDEADDPRAVIRFLSSISSPSIPIRILLVGRNSSDMEAAFQKVPKSLNLRSISIEGHLEDMRCYIRQELSMSGSAEFKESIVERLVEGAQNNFLWVRLVVDKVNTCHTRPDVERALEELPAGMEALYDRMARSLAQSLSVTDRAFASTILQCVTCSLRVLTVTELSQALDQNTTEMLESLDFQRSVIDLCRGFVVIDNGGNVDMVHQTAREYLLSSDDHPFHLDPYAAHHQMFLSCMRCLMAPGLRAKLGRSQKPEFLEYAATLWSSHLISTPIDCEQVFQVMKKFFTGHWVLTWIYALATSNQLRVLVQASKNLSKYTAKRKVYDSARNERRIVEQELLESWAVDLLKIVGKFGTNLRRNPESIYKIVPPFCPQNSSIYQLFGKVEAKSLVVSGLSTDSWDDSLARMSLGYGTRSSSIMAVGSQVAVLATPGSIFMYDSSTFEETALSPFTHGERVYRMEFNSTATMFATYGYRTVKFWETATGKCKISVETLQSRPRPLAMLFVKNNTELFVGFEDRKIRSLDLNQSTSPTWQLVAELEEEELEGHNLNSSSYMALNRDGSLIAVAYRGHPLSAWEIDGQLHIGHCWRKREEICRGEVIEAVWHPHTPELLGLYIEGVVFKWRPYENEVDEIATGASRLAISRDGILFATGDVRGTVKVFTTSGFSPIYQLTSQENVLGLIFSPDLRRFYDIRGYYANAWEPNALMKFAEHTGKDNESEADSIAQSSTAYTSKSQSIDAITALACSPTGRLYCCGTEKGTVRLHNAQGSKIADLFISEGVVSIEQIAWSMDGRYISFSDSDEQVVIMSISSGAGATAPIVETAAKIEVEIKQGGILQLLFHLDSSQLLVHNASTTHVISLTTYSITHSLEAPKSPRKWINHPQDPALVIGFGPLAIHILDWALVKSCVYTFELPLYLSLPSNPTRSLDQAKVDRVFLTSDKKHTLVQMSSLKQGSQEKTFLMFKISSFSTSTTPPPEDEQKRSPKIITPTILPSRISAQIALAFSFLSHDRLVFLSKTFSICTWQVTPDGEPLSFSVPSARSEVVATKSNTAVSSAVAGEMPKELFSLPGDWISRDCLVLCSVWGVEKSFLCPRNGEIAVVKCAALA</sequence>
<evidence type="ECO:0000259" key="3">
    <source>
        <dbReference type="Pfam" id="PF22939"/>
    </source>
</evidence>
<dbReference type="Pfam" id="PF24883">
    <property type="entry name" value="NPHP3_N"/>
    <property type="match status" value="1"/>
</dbReference>
<dbReference type="PANTHER" id="PTHR10039">
    <property type="entry name" value="AMELOGENIN"/>
    <property type="match status" value="1"/>
</dbReference>
<dbReference type="InterPro" id="IPR027417">
    <property type="entry name" value="P-loop_NTPase"/>
</dbReference>
<dbReference type="InterPro" id="IPR015943">
    <property type="entry name" value="WD40/YVTN_repeat-like_dom_sf"/>
</dbReference>
<dbReference type="SUPFAM" id="SSF50998">
    <property type="entry name" value="Quinoprotein alcohol dehydrogenase-like"/>
    <property type="match status" value="1"/>
</dbReference>
<dbReference type="Gene3D" id="3.40.50.300">
    <property type="entry name" value="P-loop containing nucleotide triphosphate hydrolases"/>
    <property type="match status" value="1"/>
</dbReference>
<dbReference type="InterPro" id="IPR011047">
    <property type="entry name" value="Quinoprotein_ADH-like_sf"/>
</dbReference>
<dbReference type="GeneID" id="36586369"/>
<feature type="domain" description="Nephrocystin 3-like N-terminal" evidence="4">
    <location>
        <begin position="382"/>
        <end position="546"/>
    </location>
</feature>
<dbReference type="InterPro" id="IPR054471">
    <property type="entry name" value="GPIID_WHD"/>
</dbReference>
<dbReference type="InParanoid" id="A0A2J6T129"/>
<feature type="compositionally biased region" description="Polar residues" evidence="2">
    <location>
        <begin position="25"/>
        <end position="38"/>
    </location>
</feature>
<evidence type="ECO:0000259" key="4">
    <source>
        <dbReference type="Pfam" id="PF24883"/>
    </source>
</evidence>
<gene>
    <name evidence="5" type="ORF">K444DRAFT_593191</name>
</gene>
<protein>
    <submittedName>
        <fullName evidence="5">NACHT and WD domain protein</fullName>
    </submittedName>
</protein>
<dbReference type="InterPro" id="IPR029058">
    <property type="entry name" value="AB_hydrolase_fold"/>
</dbReference>
<dbReference type="Gene3D" id="2.130.10.10">
    <property type="entry name" value="YVTN repeat-like/Quinoprotein amine dehydrogenase"/>
    <property type="match status" value="2"/>
</dbReference>
<name>A0A2J6T129_9HELO</name>
<feature type="domain" description="GPI inositol-deacylase winged helix" evidence="3">
    <location>
        <begin position="657"/>
        <end position="732"/>
    </location>
</feature>
<feature type="compositionally biased region" description="Basic residues" evidence="2">
    <location>
        <begin position="1"/>
        <end position="10"/>
    </location>
</feature>
<evidence type="ECO:0000256" key="2">
    <source>
        <dbReference type="SAM" id="MobiDB-lite"/>
    </source>
</evidence>
<reference evidence="5 6" key="1">
    <citation type="submission" date="2016-04" db="EMBL/GenBank/DDBJ databases">
        <title>A degradative enzymes factory behind the ericoid mycorrhizal symbiosis.</title>
        <authorList>
            <consortium name="DOE Joint Genome Institute"/>
            <person name="Martino E."/>
            <person name="Morin E."/>
            <person name="Grelet G."/>
            <person name="Kuo A."/>
            <person name="Kohler A."/>
            <person name="Daghino S."/>
            <person name="Barry K."/>
            <person name="Choi C."/>
            <person name="Cichocki N."/>
            <person name="Clum A."/>
            <person name="Copeland A."/>
            <person name="Hainaut M."/>
            <person name="Haridas S."/>
            <person name="Labutti K."/>
            <person name="Lindquist E."/>
            <person name="Lipzen A."/>
            <person name="Khouja H.-R."/>
            <person name="Murat C."/>
            <person name="Ohm R."/>
            <person name="Olson A."/>
            <person name="Spatafora J."/>
            <person name="Veneault-Fourrey C."/>
            <person name="Henrissat B."/>
            <person name="Grigoriev I."/>
            <person name="Martin F."/>
            <person name="Perotto S."/>
        </authorList>
    </citation>
    <scope>NUCLEOTIDE SEQUENCE [LARGE SCALE GENOMIC DNA]</scope>
    <source>
        <strain evidence="5 6">E</strain>
    </source>
</reference>
<dbReference type="SUPFAM" id="SSF53474">
    <property type="entry name" value="alpha/beta-Hydrolases"/>
    <property type="match status" value="1"/>
</dbReference>
<organism evidence="5 6">
    <name type="scientific">Hyaloscypha bicolor E</name>
    <dbReference type="NCBI Taxonomy" id="1095630"/>
    <lineage>
        <taxon>Eukaryota</taxon>
        <taxon>Fungi</taxon>
        <taxon>Dikarya</taxon>
        <taxon>Ascomycota</taxon>
        <taxon>Pezizomycotina</taxon>
        <taxon>Leotiomycetes</taxon>
        <taxon>Helotiales</taxon>
        <taxon>Hyaloscyphaceae</taxon>
        <taxon>Hyaloscypha</taxon>
        <taxon>Hyaloscypha bicolor</taxon>
    </lineage>
</organism>
<dbReference type="RefSeq" id="XP_024733613.1">
    <property type="nucleotide sequence ID" value="XM_024878292.1"/>
</dbReference>
<dbReference type="PANTHER" id="PTHR10039:SF16">
    <property type="entry name" value="GPI INOSITOL-DEACYLASE"/>
    <property type="match status" value="1"/>
</dbReference>